<sequence length="112" mass="12839">MDKGRRSKHEVSTSRSSKKVTSSGRKIELKQRLLRYTKTPEVTYVAESSGLIYSAARFDILDTIQPYTISIVVLKSKEPVKRLQHTHLSKHIGNDLNIMTSKIKSDRETEKH</sequence>
<organism evidence="2 3">
    <name type="scientific">Glossina pallidipes</name>
    <name type="common">Tsetse fly</name>
    <dbReference type="NCBI Taxonomy" id="7398"/>
    <lineage>
        <taxon>Eukaryota</taxon>
        <taxon>Metazoa</taxon>
        <taxon>Ecdysozoa</taxon>
        <taxon>Arthropoda</taxon>
        <taxon>Hexapoda</taxon>
        <taxon>Insecta</taxon>
        <taxon>Pterygota</taxon>
        <taxon>Neoptera</taxon>
        <taxon>Endopterygota</taxon>
        <taxon>Diptera</taxon>
        <taxon>Brachycera</taxon>
        <taxon>Muscomorpha</taxon>
        <taxon>Hippoboscoidea</taxon>
        <taxon>Glossinidae</taxon>
        <taxon>Glossina</taxon>
    </lineage>
</organism>
<dbReference type="VEuPathDB" id="VectorBase:GPAI010533"/>
<feature type="region of interest" description="Disordered" evidence="1">
    <location>
        <begin position="1"/>
        <end position="25"/>
    </location>
</feature>
<accession>A0A1A9ZCI0</accession>
<reference evidence="3" key="1">
    <citation type="submission" date="2014-03" db="EMBL/GenBank/DDBJ databases">
        <authorList>
            <person name="Aksoy S."/>
            <person name="Warren W."/>
            <person name="Wilson R.K."/>
        </authorList>
    </citation>
    <scope>NUCLEOTIDE SEQUENCE [LARGE SCALE GENOMIC DNA]</scope>
    <source>
        <strain evidence="3">IAEA</strain>
    </source>
</reference>
<dbReference type="EnsemblMetazoa" id="GPAI010533-RA">
    <property type="protein sequence ID" value="GPAI010533-PA"/>
    <property type="gene ID" value="GPAI010533"/>
</dbReference>
<protein>
    <submittedName>
        <fullName evidence="2">Uncharacterized protein</fullName>
    </submittedName>
</protein>
<dbReference type="Proteomes" id="UP000092445">
    <property type="component" value="Unassembled WGS sequence"/>
</dbReference>
<keyword evidence="3" id="KW-1185">Reference proteome</keyword>
<proteinExistence type="predicted"/>
<evidence type="ECO:0000256" key="1">
    <source>
        <dbReference type="SAM" id="MobiDB-lite"/>
    </source>
</evidence>
<dbReference type="AlphaFoldDB" id="A0A1A9ZCI0"/>
<evidence type="ECO:0000313" key="3">
    <source>
        <dbReference type="Proteomes" id="UP000092445"/>
    </source>
</evidence>
<reference evidence="2" key="2">
    <citation type="submission" date="2020-05" db="UniProtKB">
        <authorList>
            <consortium name="EnsemblMetazoa"/>
        </authorList>
    </citation>
    <scope>IDENTIFICATION</scope>
    <source>
        <strain evidence="2">IAEA</strain>
    </source>
</reference>
<evidence type="ECO:0000313" key="2">
    <source>
        <dbReference type="EnsemblMetazoa" id="GPAI010533-PA"/>
    </source>
</evidence>
<name>A0A1A9ZCI0_GLOPL</name>
<feature type="compositionally biased region" description="Low complexity" evidence="1">
    <location>
        <begin position="13"/>
        <end position="24"/>
    </location>
</feature>
<feature type="compositionally biased region" description="Basic and acidic residues" evidence="1">
    <location>
        <begin position="1"/>
        <end position="12"/>
    </location>
</feature>